<evidence type="ECO:0000313" key="5">
    <source>
        <dbReference type="EMBL" id="ASG22313.1"/>
    </source>
</evidence>
<proteinExistence type="predicted"/>
<dbReference type="Pfam" id="PF12833">
    <property type="entry name" value="HTH_18"/>
    <property type="match status" value="1"/>
</dbReference>
<gene>
    <name evidence="5" type="ORF">Y958_15260</name>
</gene>
<dbReference type="GO" id="GO:0000976">
    <property type="term" value="F:transcription cis-regulatory region binding"/>
    <property type="evidence" value="ECO:0007669"/>
    <property type="project" value="TreeGrafter"/>
</dbReference>
<evidence type="ECO:0000313" key="6">
    <source>
        <dbReference type="Proteomes" id="UP000197153"/>
    </source>
</evidence>
<name>A0A248JUB4_9PROT</name>
<sequence>MPKTAAASPNDADAAMIDQPTIRVLFLTALLNVLSEVDDRIDPLLRDYGFFRSQLDKPYERVPLHRYVALLEHAAAKFQRPDLGLEMGQSFGLADLGPFHALLRASGTLRGALDCLTLFQSRLQSKTSFDSQIGPDRTTYSYRIEDPRIWPRQQDAEFALSGYANLVRQLTSAKWSPAEVHLEHPITGRDAFLTRFFRAPVLGNQVANALIIRNEDLDKPLVSVLSPEDEKLKSVLERHLLDLMGPAAAPGGGLVALTKDIIARRLGRARVDCALAAAELKLSERSLRRRLMEEGTSFRALLQEARQERARLILAAADLPLSVAAEQLGYSDTATFSRAFKDWTGISPGRYSKNTR</sequence>
<reference evidence="5 6" key="1">
    <citation type="submission" date="2017-06" db="EMBL/GenBank/DDBJ databases">
        <title>Complete genome sequence of Nitrospirillum amazonense strain CBAmC, an endophytic nitrogen-fixing and plant growth-promoting bacterium, isolated from sugarcane.</title>
        <authorList>
            <person name="Schwab S."/>
            <person name="dos Santos Teixeira K.R."/>
            <person name="Simoes Araujo J.L."/>
            <person name="Soares Vidal M."/>
            <person name="Borges de Freitas H.R."/>
            <person name="Rivello Crivelaro A.L."/>
            <person name="Bueno de Camargo Nunes A."/>
            <person name="dos Santos C.M."/>
            <person name="Palmeira da Silva Rosa D."/>
            <person name="da Silva Padilha D."/>
            <person name="da Silva E."/>
            <person name="Araujo Terra L."/>
            <person name="Soares Mendes V."/>
            <person name="Farinelli L."/>
            <person name="Magalhaes Cruz L."/>
            <person name="Baldani J.I."/>
        </authorList>
    </citation>
    <scope>NUCLEOTIDE SEQUENCE [LARGE SCALE GENOMIC DNA]</scope>
    <source>
        <strain evidence="5 6">CBAmC</strain>
    </source>
</reference>
<dbReference type="SUPFAM" id="SSF46689">
    <property type="entry name" value="Homeodomain-like"/>
    <property type="match status" value="1"/>
</dbReference>
<feature type="domain" description="HTH araC/xylS-type" evidence="4">
    <location>
        <begin position="256"/>
        <end position="354"/>
    </location>
</feature>
<keyword evidence="2" id="KW-0238">DNA-binding</keyword>
<evidence type="ECO:0000256" key="2">
    <source>
        <dbReference type="ARBA" id="ARBA00023125"/>
    </source>
</evidence>
<dbReference type="InterPro" id="IPR009057">
    <property type="entry name" value="Homeodomain-like_sf"/>
</dbReference>
<dbReference type="PANTHER" id="PTHR47894">
    <property type="entry name" value="HTH-TYPE TRANSCRIPTIONAL REGULATOR GADX"/>
    <property type="match status" value="1"/>
</dbReference>
<dbReference type="Proteomes" id="UP000197153">
    <property type="component" value="Chromosome 2"/>
</dbReference>
<evidence type="ECO:0000256" key="3">
    <source>
        <dbReference type="ARBA" id="ARBA00023163"/>
    </source>
</evidence>
<dbReference type="EMBL" id="CP022111">
    <property type="protein sequence ID" value="ASG22313.1"/>
    <property type="molecule type" value="Genomic_DNA"/>
</dbReference>
<dbReference type="PROSITE" id="PS01124">
    <property type="entry name" value="HTH_ARAC_FAMILY_2"/>
    <property type="match status" value="1"/>
</dbReference>
<keyword evidence="6" id="KW-1185">Reference proteome</keyword>
<dbReference type="GO" id="GO:0005829">
    <property type="term" value="C:cytosol"/>
    <property type="evidence" value="ECO:0007669"/>
    <property type="project" value="TreeGrafter"/>
</dbReference>
<dbReference type="SMART" id="SM00342">
    <property type="entry name" value="HTH_ARAC"/>
    <property type="match status" value="1"/>
</dbReference>
<dbReference type="PANTHER" id="PTHR47894:SF1">
    <property type="entry name" value="HTH-TYPE TRANSCRIPTIONAL REGULATOR VQSM"/>
    <property type="match status" value="1"/>
</dbReference>
<keyword evidence="3" id="KW-0804">Transcription</keyword>
<dbReference type="KEGG" id="nao:Y958_15260"/>
<dbReference type="InterPro" id="IPR032687">
    <property type="entry name" value="AraC-type_N"/>
</dbReference>
<organism evidence="5 6">
    <name type="scientific">Nitrospirillum viridazoti CBAmc</name>
    <dbReference type="NCBI Taxonomy" id="1441467"/>
    <lineage>
        <taxon>Bacteria</taxon>
        <taxon>Pseudomonadati</taxon>
        <taxon>Pseudomonadota</taxon>
        <taxon>Alphaproteobacteria</taxon>
        <taxon>Rhodospirillales</taxon>
        <taxon>Azospirillaceae</taxon>
        <taxon>Nitrospirillum</taxon>
        <taxon>Nitrospirillum viridazoti</taxon>
    </lineage>
</organism>
<evidence type="ECO:0000259" key="4">
    <source>
        <dbReference type="PROSITE" id="PS01124"/>
    </source>
</evidence>
<evidence type="ECO:0000256" key="1">
    <source>
        <dbReference type="ARBA" id="ARBA00023015"/>
    </source>
</evidence>
<dbReference type="Gene3D" id="1.10.10.60">
    <property type="entry name" value="Homeodomain-like"/>
    <property type="match status" value="1"/>
</dbReference>
<accession>A0A248JUB4</accession>
<dbReference type="InterPro" id="IPR018060">
    <property type="entry name" value="HTH_AraC"/>
</dbReference>
<keyword evidence="1" id="KW-0805">Transcription regulation</keyword>
<dbReference type="GO" id="GO:0003700">
    <property type="term" value="F:DNA-binding transcription factor activity"/>
    <property type="evidence" value="ECO:0007669"/>
    <property type="project" value="InterPro"/>
</dbReference>
<dbReference type="Pfam" id="PF12625">
    <property type="entry name" value="Arabinose_bd"/>
    <property type="match status" value="1"/>
</dbReference>
<protein>
    <submittedName>
        <fullName evidence="5">AraC family transcriptional regulator</fullName>
    </submittedName>
</protein>
<dbReference type="AlphaFoldDB" id="A0A248JUB4"/>
<dbReference type="RefSeq" id="WP_088872907.1">
    <property type="nucleotide sequence ID" value="NZ_CP022111.1"/>
</dbReference>